<dbReference type="GO" id="GO:0046872">
    <property type="term" value="F:metal ion binding"/>
    <property type="evidence" value="ECO:0007669"/>
    <property type="project" value="UniProtKB-KW"/>
</dbReference>
<dbReference type="GO" id="GO:0002100">
    <property type="term" value="P:tRNA wobble adenosine to inosine editing"/>
    <property type="evidence" value="ECO:0007669"/>
    <property type="project" value="InterPro"/>
</dbReference>
<keyword evidence="1" id="KW-0819">tRNA processing</keyword>
<dbReference type="GO" id="GO:0005634">
    <property type="term" value="C:nucleus"/>
    <property type="evidence" value="ECO:0007669"/>
    <property type="project" value="TreeGrafter"/>
</dbReference>
<comment type="similarity">
    <text evidence="2">Belongs to the cytidine and deoxycytidylate deaminase family. ADAT3 subfamily.</text>
</comment>
<proteinExistence type="inferred from homology"/>
<evidence type="ECO:0000313" key="4">
    <source>
        <dbReference type="EMBL" id="NOV47011.1"/>
    </source>
</evidence>
<dbReference type="SUPFAM" id="SSF53927">
    <property type="entry name" value="Cytidine deaminase-like"/>
    <property type="match status" value="1"/>
</dbReference>
<organism evidence="4">
    <name type="scientific">Xenopsylla cheopis</name>
    <name type="common">Oriental rat flea</name>
    <name type="synonym">Pulex cheopis</name>
    <dbReference type="NCBI Taxonomy" id="163159"/>
    <lineage>
        <taxon>Eukaryota</taxon>
        <taxon>Metazoa</taxon>
        <taxon>Ecdysozoa</taxon>
        <taxon>Arthropoda</taxon>
        <taxon>Hexapoda</taxon>
        <taxon>Insecta</taxon>
        <taxon>Pterygota</taxon>
        <taxon>Neoptera</taxon>
        <taxon>Endopterygota</taxon>
        <taxon>Siphonaptera</taxon>
        <taxon>Pulicidae</taxon>
        <taxon>Xenopsyllinae</taxon>
        <taxon>Xenopsylla</taxon>
    </lineage>
</organism>
<dbReference type="PANTHER" id="PTHR11079">
    <property type="entry name" value="CYTOSINE DEAMINASE FAMILY MEMBER"/>
    <property type="match status" value="1"/>
</dbReference>
<evidence type="ECO:0000256" key="2">
    <source>
        <dbReference type="ARBA" id="ARBA00038160"/>
    </source>
</evidence>
<dbReference type="EMBL" id="GIIL01003285">
    <property type="protein sequence ID" value="NOV47011.1"/>
    <property type="molecule type" value="Transcribed_RNA"/>
</dbReference>
<reference evidence="4" key="1">
    <citation type="submission" date="2020-03" db="EMBL/GenBank/DDBJ databases">
        <title>Transcriptomic Profiling of the Digestive Tract of the Rat Flea, Xenopsylla cheopis, Following Blood Feeding and Infection with Yersinia pestis.</title>
        <authorList>
            <person name="Bland D.M."/>
            <person name="Martens C.A."/>
            <person name="Virtaneva K."/>
            <person name="Kanakabandi K."/>
            <person name="Long D."/>
            <person name="Rosenke R."/>
            <person name="Saturday G.A."/>
            <person name="Hoyt F.H."/>
            <person name="Bruno D.P."/>
            <person name="Ribeiro J.M.C."/>
            <person name="Hinnebusch J."/>
        </authorList>
    </citation>
    <scope>NUCLEOTIDE SEQUENCE</scope>
</reference>
<dbReference type="Gene3D" id="3.40.140.10">
    <property type="entry name" value="Cytidine Deaminase, domain 2"/>
    <property type="match status" value="1"/>
</dbReference>
<name>A0A6M2DPF3_XENCH</name>
<dbReference type="InterPro" id="IPR016193">
    <property type="entry name" value="Cytidine_deaminase-like"/>
</dbReference>
<evidence type="ECO:0000259" key="3">
    <source>
        <dbReference type="PROSITE" id="PS51747"/>
    </source>
</evidence>
<accession>A0A6M2DPF3</accession>
<dbReference type="InterPro" id="IPR002125">
    <property type="entry name" value="CMP_dCMP_dom"/>
</dbReference>
<dbReference type="GO" id="GO:0005737">
    <property type="term" value="C:cytoplasm"/>
    <property type="evidence" value="ECO:0007669"/>
    <property type="project" value="TreeGrafter"/>
</dbReference>
<feature type="domain" description="CMP/dCMP-type deaminase" evidence="3">
    <location>
        <begin position="150"/>
        <end position="341"/>
    </location>
</feature>
<protein>
    <submittedName>
        <fullName evidence="4">Putative subunit of trna-specific adenosine-34 deaminase</fullName>
    </submittedName>
</protein>
<evidence type="ECO:0000256" key="1">
    <source>
        <dbReference type="ARBA" id="ARBA00022694"/>
    </source>
</evidence>
<dbReference type="GO" id="GO:0052717">
    <property type="term" value="F:tRNA-specific adenosine-34 deaminase activity"/>
    <property type="evidence" value="ECO:0007669"/>
    <property type="project" value="UniProtKB-EC"/>
</dbReference>
<sequence>MEPPLKRPKHAQQLVLSAVLADDYVKSIALTEVFVCKIPDKSQISVMIKQLNDKLPLPDLQHLKRCHKQQIIIAKCTDIKHESIIKHLIKLGISVKNLDTVFEVKSVASKPVKLRWQFEEMNKIWPCNFHPNKYTETLYNATLFTDYDLEKHLKYLKLALRLSEEKFYVNVKEERGAVVVDPRNDLVVAVGYDLRHKNPVQHCCHVLVDNVAKSQNGGAWTRESLFDTDPSTTTQLMDKSLNTNGVPDYFKDIILSLDDKYTIGSKLVGKPNNKEAPVGPYLCTGYDVYLTHEPCVFCAMALTHSRVSRVFYINENKSNGALGSVLKLHTVKDLNHRFEVFKCDLN</sequence>
<dbReference type="PANTHER" id="PTHR11079:SF156">
    <property type="entry name" value="INACTIVE TRNA-SPECIFIC ADENOSINE DEAMINASE-LIKE PROTEIN 3-RELATED"/>
    <property type="match status" value="1"/>
</dbReference>
<dbReference type="AlphaFoldDB" id="A0A6M2DPF3"/>
<dbReference type="PROSITE" id="PS51747">
    <property type="entry name" value="CYT_DCMP_DEAMINASES_2"/>
    <property type="match status" value="1"/>
</dbReference>